<evidence type="ECO:0000256" key="1">
    <source>
        <dbReference type="ARBA" id="ARBA00008805"/>
    </source>
</evidence>
<sequence>MVDKKLLTIQDISCVGQCSLTVALPIISACGIETAILPGALLSNHTASGFSGWTFNDLTDDMPKILDQWLKENITFDAFYTGYVTRTQIPHILDVMEKAAKPNALRIVDPAMADNGVLYAGFDADFPKEMAKLCKGADYILPNLTEASFLLGIPYVGDNYDQAYIEKISRDLAKLGAKNVVITGVSFEKGKVGASIYHSETDSFEYYFNEWVNCAFHGTGDVFSSAFAGAIMRGKSAVEAIKVAADFVVSSIKKTLDDKKDHWYGVKFEKAIPELIKSLEN</sequence>
<keyword evidence="4" id="KW-0547">Nucleotide-binding</keyword>
<dbReference type="InterPro" id="IPR029056">
    <property type="entry name" value="Ribokinase-like"/>
</dbReference>
<comment type="similarity">
    <text evidence="1">Belongs to the pyridoxine kinase family.</text>
</comment>
<organism evidence="8 9">
    <name type="scientific">Anaeromyces robustus</name>
    <dbReference type="NCBI Taxonomy" id="1754192"/>
    <lineage>
        <taxon>Eukaryota</taxon>
        <taxon>Fungi</taxon>
        <taxon>Fungi incertae sedis</taxon>
        <taxon>Chytridiomycota</taxon>
        <taxon>Chytridiomycota incertae sedis</taxon>
        <taxon>Neocallimastigomycetes</taxon>
        <taxon>Neocallimastigales</taxon>
        <taxon>Neocallimastigaceae</taxon>
        <taxon>Anaeromyces</taxon>
    </lineage>
</organism>
<evidence type="ECO:0000259" key="7">
    <source>
        <dbReference type="Pfam" id="PF08543"/>
    </source>
</evidence>
<dbReference type="InterPro" id="IPR004625">
    <property type="entry name" value="PyrdxlKinase"/>
</dbReference>
<comment type="caution">
    <text evidence="8">The sequence shown here is derived from an EMBL/GenBank/DDBJ whole genome shotgun (WGS) entry which is preliminary data.</text>
</comment>
<dbReference type="InterPro" id="IPR013749">
    <property type="entry name" value="PM/HMP-P_kinase-1"/>
</dbReference>
<keyword evidence="6" id="KW-0067">ATP-binding</keyword>
<reference evidence="8 9" key="1">
    <citation type="submission" date="2016-08" db="EMBL/GenBank/DDBJ databases">
        <title>A Parts List for Fungal Cellulosomes Revealed by Comparative Genomics.</title>
        <authorList>
            <consortium name="DOE Joint Genome Institute"/>
            <person name="Haitjema C.H."/>
            <person name="Gilmore S.P."/>
            <person name="Henske J.K."/>
            <person name="Solomon K.V."/>
            <person name="De Groot R."/>
            <person name="Kuo A."/>
            <person name="Mondo S.J."/>
            <person name="Salamov A.A."/>
            <person name="Labutti K."/>
            <person name="Zhao Z."/>
            <person name="Chiniquy J."/>
            <person name="Barry K."/>
            <person name="Brewer H.M."/>
            <person name="Purvine S.O."/>
            <person name="Wright A.T."/>
            <person name="Boxma B."/>
            <person name="Van Alen T."/>
            <person name="Hackstein J.H."/>
            <person name="Baker S.E."/>
            <person name="Grigoriev I.V."/>
            <person name="O'Malley M.A."/>
        </authorList>
    </citation>
    <scope>NUCLEOTIDE SEQUENCE [LARGE SCALE GENOMIC DNA]</scope>
    <source>
        <strain evidence="8 9">S4</strain>
    </source>
</reference>
<dbReference type="CDD" id="cd01173">
    <property type="entry name" value="pyridoxal_pyridoxamine_kinase"/>
    <property type="match status" value="1"/>
</dbReference>
<dbReference type="EC" id="2.7.1.35" evidence="2"/>
<evidence type="ECO:0000256" key="6">
    <source>
        <dbReference type="ARBA" id="ARBA00022840"/>
    </source>
</evidence>
<proteinExistence type="inferred from homology"/>
<dbReference type="NCBIfam" id="NF005491">
    <property type="entry name" value="PRK07105.1"/>
    <property type="match status" value="1"/>
</dbReference>
<reference evidence="8 9" key="2">
    <citation type="submission" date="2016-08" db="EMBL/GenBank/DDBJ databases">
        <title>Pervasive Adenine N6-methylation of Active Genes in Fungi.</title>
        <authorList>
            <consortium name="DOE Joint Genome Institute"/>
            <person name="Mondo S.J."/>
            <person name="Dannebaum R.O."/>
            <person name="Kuo R.C."/>
            <person name="Labutti K."/>
            <person name="Haridas S."/>
            <person name="Kuo A."/>
            <person name="Salamov A."/>
            <person name="Ahrendt S.R."/>
            <person name="Lipzen A."/>
            <person name="Sullivan W."/>
            <person name="Andreopoulos W.B."/>
            <person name="Clum A."/>
            <person name="Lindquist E."/>
            <person name="Daum C."/>
            <person name="Ramamoorthy G.K."/>
            <person name="Gryganskyi A."/>
            <person name="Culley D."/>
            <person name="Magnuson J.K."/>
            <person name="James T.Y."/>
            <person name="O'Malley M.A."/>
            <person name="Stajich J.E."/>
            <person name="Spatafora J.W."/>
            <person name="Visel A."/>
            <person name="Grigoriev I.V."/>
        </authorList>
    </citation>
    <scope>NUCLEOTIDE SEQUENCE [LARGE SCALE GENOMIC DNA]</scope>
    <source>
        <strain evidence="8 9">S4</strain>
    </source>
</reference>
<keyword evidence="9" id="KW-1185">Reference proteome</keyword>
<dbReference type="PANTHER" id="PTHR10534">
    <property type="entry name" value="PYRIDOXAL KINASE"/>
    <property type="match status" value="1"/>
</dbReference>
<dbReference type="GO" id="GO:0005524">
    <property type="term" value="F:ATP binding"/>
    <property type="evidence" value="ECO:0007669"/>
    <property type="project" value="UniProtKB-KW"/>
</dbReference>
<feature type="domain" description="Pyridoxamine kinase/Phosphomethylpyrimidine kinase" evidence="7">
    <location>
        <begin position="72"/>
        <end position="260"/>
    </location>
</feature>
<dbReference type="SUPFAM" id="SSF53613">
    <property type="entry name" value="Ribokinase-like"/>
    <property type="match status" value="1"/>
</dbReference>
<accession>A0A1Y1VV10</accession>
<dbReference type="STRING" id="1754192.A0A1Y1VV10"/>
<keyword evidence="5 8" id="KW-0418">Kinase</keyword>
<evidence type="ECO:0000313" key="9">
    <source>
        <dbReference type="Proteomes" id="UP000193944"/>
    </source>
</evidence>
<evidence type="ECO:0000256" key="5">
    <source>
        <dbReference type="ARBA" id="ARBA00022777"/>
    </source>
</evidence>
<dbReference type="AlphaFoldDB" id="A0A1Y1VV10"/>
<dbReference type="Gene3D" id="3.40.1190.20">
    <property type="match status" value="1"/>
</dbReference>
<dbReference type="EMBL" id="MCFG01000477">
    <property type="protein sequence ID" value="ORX65128.1"/>
    <property type="molecule type" value="Genomic_DNA"/>
</dbReference>
<evidence type="ECO:0000256" key="2">
    <source>
        <dbReference type="ARBA" id="ARBA00012104"/>
    </source>
</evidence>
<dbReference type="GO" id="GO:0008478">
    <property type="term" value="F:pyridoxal kinase activity"/>
    <property type="evidence" value="ECO:0007669"/>
    <property type="project" value="UniProtKB-EC"/>
</dbReference>
<dbReference type="GO" id="GO:0009443">
    <property type="term" value="P:pyridoxal 5'-phosphate salvage"/>
    <property type="evidence" value="ECO:0007669"/>
    <property type="project" value="InterPro"/>
</dbReference>
<keyword evidence="3" id="KW-0808">Transferase</keyword>
<dbReference type="Proteomes" id="UP000193944">
    <property type="component" value="Unassembled WGS sequence"/>
</dbReference>
<evidence type="ECO:0000256" key="3">
    <source>
        <dbReference type="ARBA" id="ARBA00022679"/>
    </source>
</evidence>
<dbReference type="GO" id="GO:0005829">
    <property type="term" value="C:cytosol"/>
    <property type="evidence" value="ECO:0007669"/>
    <property type="project" value="TreeGrafter"/>
</dbReference>
<dbReference type="OrthoDB" id="2104723at2759"/>
<dbReference type="Pfam" id="PF08543">
    <property type="entry name" value="Phos_pyr_kin"/>
    <property type="match status" value="1"/>
</dbReference>
<dbReference type="PANTHER" id="PTHR10534:SF2">
    <property type="entry name" value="PYRIDOXAL KINASE"/>
    <property type="match status" value="1"/>
</dbReference>
<gene>
    <name evidence="8" type="ORF">BCR32DRAFT_272836</name>
</gene>
<protein>
    <recommendedName>
        <fullName evidence="2">pyridoxal kinase</fullName>
        <ecNumber evidence="2">2.7.1.35</ecNumber>
    </recommendedName>
</protein>
<dbReference type="PROSITE" id="PS51257">
    <property type="entry name" value="PROKAR_LIPOPROTEIN"/>
    <property type="match status" value="1"/>
</dbReference>
<name>A0A1Y1VV10_9FUNG</name>
<evidence type="ECO:0000313" key="8">
    <source>
        <dbReference type="EMBL" id="ORX65128.1"/>
    </source>
</evidence>
<evidence type="ECO:0000256" key="4">
    <source>
        <dbReference type="ARBA" id="ARBA00022741"/>
    </source>
</evidence>